<proteinExistence type="predicted"/>
<dbReference type="SUPFAM" id="SSF75005">
    <property type="entry name" value="Arabinanase/levansucrase/invertase"/>
    <property type="match status" value="1"/>
</dbReference>
<dbReference type="EMBL" id="SJPJ01000001">
    <property type="protein sequence ID" value="TWT83877.1"/>
    <property type="molecule type" value="Genomic_DNA"/>
</dbReference>
<name>A0A5C5Z9V6_9BACT</name>
<gene>
    <name evidence="1" type="ORF">CA13_53500</name>
</gene>
<dbReference type="Proteomes" id="UP000315010">
    <property type="component" value="Unassembled WGS sequence"/>
</dbReference>
<organism evidence="1 2">
    <name type="scientific">Novipirellula herctigrandis</name>
    <dbReference type="NCBI Taxonomy" id="2527986"/>
    <lineage>
        <taxon>Bacteria</taxon>
        <taxon>Pseudomonadati</taxon>
        <taxon>Planctomycetota</taxon>
        <taxon>Planctomycetia</taxon>
        <taxon>Pirellulales</taxon>
        <taxon>Pirellulaceae</taxon>
        <taxon>Novipirellula</taxon>
    </lineage>
</organism>
<protein>
    <submittedName>
        <fullName evidence="1">Uncharacterized protein</fullName>
    </submittedName>
</protein>
<keyword evidence="2" id="KW-1185">Reference proteome</keyword>
<dbReference type="AlphaFoldDB" id="A0A5C5Z9V6"/>
<dbReference type="InterPro" id="IPR023296">
    <property type="entry name" value="Glyco_hydro_beta-prop_sf"/>
</dbReference>
<evidence type="ECO:0000313" key="1">
    <source>
        <dbReference type="EMBL" id="TWT83877.1"/>
    </source>
</evidence>
<sequence>MCGKAGVVYRSSCIGLAELSLTELSLTVSLAPTFNSPHNPSTKEIDGKFVLCFIVNENNDLKTQRIVMFVADDLNDDWKPCDGAETDGTVLYRA</sequence>
<reference evidence="1 2" key="1">
    <citation type="submission" date="2019-02" db="EMBL/GenBank/DDBJ databases">
        <title>Deep-cultivation of Planctomycetes and their phenomic and genomic characterization uncovers novel biology.</title>
        <authorList>
            <person name="Wiegand S."/>
            <person name="Jogler M."/>
            <person name="Boedeker C."/>
            <person name="Pinto D."/>
            <person name="Vollmers J."/>
            <person name="Rivas-Marin E."/>
            <person name="Kohn T."/>
            <person name="Peeters S.H."/>
            <person name="Heuer A."/>
            <person name="Rast P."/>
            <person name="Oberbeckmann S."/>
            <person name="Bunk B."/>
            <person name="Jeske O."/>
            <person name="Meyerdierks A."/>
            <person name="Storesund J.E."/>
            <person name="Kallscheuer N."/>
            <person name="Luecker S."/>
            <person name="Lage O.M."/>
            <person name="Pohl T."/>
            <person name="Merkel B.J."/>
            <person name="Hornburger P."/>
            <person name="Mueller R.-W."/>
            <person name="Bruemmer F."/>
            <person name="Labrenz M."/>
            <person name="Spormann A.M."/>
            <person name="Op Den Camp H."/>
            <person name="Overmann J."/>
            <person name="Amann R."/>
            <person name="Jetten M.S.M."/>
            <person name="Mascher T."/>
            <person name="Medema M.H."/>
            <person name="Devos D.P."/>
            <person name="Kaster A.-K."/>
            <person name="Ovreas L."/>
            <person name="Rohde M."/>
            <person name="Galperin M.Y."/>
            <person name="Jogler C."/>
        </authorList>
    </citation>
    <scope>NUCLEOTIDE SEQUENCE [LARGE SCALE GENOMIC DNA]</scope>
    <source>
        <strain evidence="1 2">CA13</strain>
    </source>
</reference>
<accession>A0A5C5Z9V6</accession>
<evidence type="ECO:0000313" key="2">
    <source>
        <dbReference type="Proteomes" id="UP000315010"/>
    </source>
</evidence>
<comment type="caution">
    <text evidence="1">The sequence shown here is derived from an EMBL/GenBank/DDBJ whole genome shotgun (WGS) entry which is preliminary data.</text>
</comment>